<protein>
    <submittedName>
        <fullName evidence="2">Long-chain-fatty-acid--CoA ligase</fullName>
        <ecNumber evidence="2">6.2.1.3</ecNumber>
    </submittedName>
</protein>
<sequence length="441" mass="50277">MALSCAWEISQSVEKLGVNGTDKLFVFVIRNNLEGMLSYFTASLLRVRAFIVNVNDLSIVQETIDSSAIATYVMHKDIREIVALNQRISVSFGGEISLPVNGYELAESHYACARFYFCTSGTTSRPKLIQYHEDKLIGNAVHVAEYLTLNSNDKTLCFFPVQYMYGLSTMLCSFISEGDLFFDLYNISTIGELVERNKITNLPLIGDWMLPISKIFEKRNIKLKNILNASDRLLTVQAKSMIPYCEVLWNNFGQTESGPRIFCNKLTSVTDIENTSYVGVVAPGKVMVPEIKVQLSQGEELDSDCGYHMVYQSPFSFDGYVNSVLELSPKPEWINSGDLFKMDSNGYYYWISRSVNEFKYNGKFVPIQLISNDILLYVGNLKHYFKKDDLGKIKLIMDNDISESELNRVKNILEGEWYHYSIEIIARKIQRTRTGKIKIHS</sequence>
<keyword evidence="2" id="KW-0436">Ligase</keyword>
<reference evidence="2 3" key="1">
    <citation type="submission" date="2016-12" db="EMBL/GenBank/DDBJ databases">
        <authorList>
            <person name="Song W.-J."/>
            <person name="Kurnit D.M."/>
        </authorList>
    </citation>
    <scope>NUCLEOTIDE SEQUENCE [LARGE SCALE GENOMIC DNA]</scope>
    <source>
        <strain evidence="2 3">CECT 9026</strain>
    </source>
</reference>
<dbReference type="Pfam" id="PF00501">
    <property type="entry name" value="AMP-binding"/>
    <property type="match status" value="1"/>
</dbReference>
<dbReference type="EC" id="6.2.1.3" evidence="2"/>
<gene>
    <name evidence="2" type="primary">lcfB_2</name>
    <name evidence="2" type="ORF">VSP9026_02486</name>
</gene>
<dbReference type="GO" id="GO:0004467">
    <property type="term" value="F:long-chain fatty acid-CoA ligase activity"/>
    <property type="evidence" value="ECO:0007669"/>
    <property type="project" value="UniProtKB-EC"/>
</dbReference>
<accession>A0A1N6M5Y9</accession>
<evidence type="ECO:0000313" key="2">
    <source>
        <dbReference type="EMBL" id="SIO94756.1"/>
    </source>
</evidence>
<dbReference type="InterPro" id="IPR000873">
    <property type="entry name" value="AMP-dep_synth/lig_dom"/>
</dbReference>
<dbReference type="Gene3D" id="3.40.50.12780">
    <property type="entry name" value="N-terminal domain of ligase-like"/>
    <property type="match status" value="1"/>
</dbReference>
<feature type="domain" description="AMP-dependent synthetase/ligase" evidence="1">
    <location>
        <begin position="119"/>
        <end position="284"/>
    </location>
</feature>
<dbReference type="EMBL" id="FSSB01000016">
    <property type="protein sequence ID" value="SIO94756.1"/>
    <property type="molecule type" value="Genomic_DNA"/>
</dbReference>
<dbReference type="Proteomes" id="UP000184774">
    <property type="component" value="Unassembled WGS sequence"/>
</dbReference>
<dbReference type="SUPFAM" id="SSF56801">
    <property type="entry name" value="Acetyl-CoA synthetase-like"/>
    <property type="match status" value="1"/>
</dbReference>
<organism evidence="2 3">
    <name type="scientific">Vibrio spartinae</name>
    <dbReference type="NCBI Taxonomy" id="1918945"/>
    <lineage>
        <taxon>Bacteria</taxon>
        <taxon>Pseudomonadati</taxon>
        <taxon>Pseudomonadota</taxon>
        <taxon>Gammaproteobacteria</taxon>
        <taxon>Vibrionales</taxon>
        <taxon>Vibrionaceae</taxon>
        <taxon>Vibrio</taxon>
    </lineage>
</organism>
<evidence type="ECO:0000259" key="1">
    <source>
        <dbReference type="Pfam" id="PF00501"/>
    </source>
</evidence>
<name>A0A1N6M5Y9_9VIBR</name>
<dbReference type="AlphaFoldDB" id="A0A1N6M5Y9"/>
<dbReference type="InterPro" id="IPR042099">
    <property type="entry name" value="ANL_N_sf"/>
</dbReference>
<proteinExistence type="predicted"/>
<evidence type="ECO:0000313" key="3">
    <source>
        <dbReference type="Proteomes" id="UP000184774"/>
    </source>
</evidence>
<dbReference type="PANTHER" id="PTHR24096">
    <property type="entry name" value="LONG-CHAIN-FATTY-ACID--COA LIGASE"/>
    <property type="match status" value="1"/>
</dbReference>